<keyword evidence="2" id="KW-1185">Reference proteome</keyword>
<evidence type="ECO:0000313" key="1">
    <source>
        <dbReference type="EMBL" id="KAI8530688.1"/>
    </source>
</evidence>
<organism evidence="1 2">
    <name type="scientific">Rhododendron molle</name>
    <name type="common">Chinese azalea</name>
    <name type="synonym">Azalea mollis</name>
    <dbReference type="NCBI Taxonomy" id="49168"/>
    <lineage>
        <taxon>Eukaryota</taxon>
        <taxon>Viridiplantae</taxon>
        <taxon>Streptophyta</taxon>
        <taxon>Embryophyta</taxon>
        <taxon>Tracheophyta</taxon>
        <taxon>Spermatophyta</taxon>
        <taxon>Magnoliopsida</taxon>
        <taxon>eudicotyledons</taxon>
        <taxon>Gunneridae</taxon>
        <taxon>Pentapetalae</taxon>
        <taxon>asterids</taxon>
        <taxon>Ericales</taxon>
        <taxon>Ericaceae</taxon>
        <taxon>Ericoideae</taxon>
        <taxon>Rhodoreae</taxon>
        <taxon>Rhododendron</taxon>
    </lineage>
</organism>
<accession>A0ACC0LPI4</accession>
<proteinExistence type="predicted"/>
<dbReference type="Proteomes" id="UP001062846">
    <property type="component" value="Chromosome 11"/>
</dbReference>
<gene>
    <name evidence="1" type="ORF">RHMOL_Rhmol11G0079000</name>
</gene>
<comment type="caution">
    <text evidence="1">The sequence shown here is derived from an EMBL/GenBank/DDBJ whole genome shotgun (WGS) entry which is preliminary data.</text>
</comment>
<name>A0ACC0LPI4_RHOML</name>
<sequence>MDSFIPDVEAFIEELRSNHLHLHLPSPSSRLSVVFAPSHLTSNDAGRISNAFDPLPSFDEKKKGDTSHGPQGNI</sequence>
<protein>
    <submittedName>
        <fullName evidence="1">Uncharacterized protein</fullName>
    </submittedName>
</protein>
<evidence type="ECO:0000313" key="2">
    <source>
        <dbReference type="Proteomes" id="UP001062846"/>
    </source>
</evidence>
<dbReference type="EMBL" id="CM046398">
    <property type="protein sequence ID" value="KAI8530688.1"/>
    <property type="molecule type" value="Genomic_DNA"/>
</dbReference>
<reference evidence="1" key="1">
    <citation type="submission" date="2022-02" db="EMBL/GenBank/DDBJ databases">
        <title>Plant Genome Project.</title>
        <authorList>
            <person name="Zhang R.-G."/>
        </authorList>
    </citation>
    <scope>NUCLEOTIDE SEQUENCE</scope>
    <source>
        <strain evidence="1">AT1</strain>
    </source>
</reference>